<dbReference type="PANTHER" id="PTHR33053:SF9">
    <property type="entry name" value="AGAP000105-PA"/>
    <property type="match status" value="1"/>
</dbReference>
<dbReference type="GeneID" id="120956188"/>
<dbReference type="EnsemblMetazoa" id="ACON030700-RA">
    <property type="protein sequence ID" value="ACON030700-PA"/>
    <property type="gene ID" value="ACON030700"/>
</dbReference>
<dbReference type="AlphaFoldDB" id="A0A9I3BD66"/>
<accession>A0A9I3BD66</accession>
<evidence type="ECO:0000313" key="3">
    <source>
        <dbReference type="Proteomes" id="UP001105220"/>
    </source>
</evidence>
<organism evidence="2 3">
    <name type="scientific">Anopheles coluzzii</name>
    <name type="common">African malaria mosquito</name>
    <dbReference type="NCBI Taxonomy" id="1518534"/>
    <lineage>
        <taxon>Eukaryota</taxon>
        <taxon>Metazoa</taxon>
        <taxon>Ecdysozoa</taxon>
        <taxon>Arthropoda</taxon>
        <taxon>Hexapoda</taxon>
        <taxon>Insecta</taxon>
        <taxon>Pterygota</taxon>
        <taxon>Neoptera</taxon>
        <taxon>Endopterygota</taxon>
        <taxon>Diptera</taxon>
        <taxon>Nematocera</taxon>
        <taxon>Culicoidea</taxon>
        <taxon>Culicidae</taxon>
        <taxon>Anophelinae</taxon>
        <taxon>Anopheles</taxon>
    </lineage>
</organism>
<keyword evidence="3" id="KW-1185">Reference proteome</keyword>
<name>A0A9I3BD66_ANOCL</name>
<dbReference type="PANTHER" id="PTHR33053">
    <property type="entry name" value="PROTEIN, PUTATIVE-RELATED"/>
    <property type="match status" value="1"/>
</dbReference>
<proteinExistence type="predicted"/>
<reference evidence="2" key="1">
    <citation type="submission" date="2023-03" db="UniProtKB">
        <authorList>
            <consortium name="EnsemblMetazoa"/>
        </authorList>
    </citation>
    <scope>IDENTIFICATION</scope>
    <source>
        <strain evidence="2">Ngousso</strain>
    </source>
</reference>
<dbReference type="VEuPathDB" id="VectorBase:ACON2_035287"/>
<dbReference type="RefSeq" id="XP_049464240.1">
    <property type="nucleotide sequence ID" value="XM_049608283.1"/>
</dbReference>
<protein>
    <submittedName>
        <fullName evidence="2">Transposase domain-containing protein</fullName>
    </submittedName>
</protein>
<evidence type="ECO:0000313" key="2">
    <source>
        <dbReference type="EnsemblMetazoa" id="ACON030700-PA"/>
    </source>
</evidence>
<evidence type="ECO:0000256" key="1">
    <source>
        <dbReference type="SAM" id="MobiDB-lite"/>
    </source>
</evidence>
<feature type="region of interest" description="Disordered" evidence="1">
    <location>
        <begin position="68"/>
        <end position="89"/>
    </location>
</feature>
<dbReference type="Proteomes" id="UP001105220">
    <property type="component" value="Unplaced"/>
</dbReference>
<sequence>MASNQDKKSGLMSHAISRLYKQRLEEVERELLLAQQPEPPTADDRARDAVPVQFEDVPMPMEVIDDAAPLSESEEEGTTNASSGEDTDVEDIQVEVEMPDHPYGDLSCEDGLRMWALQTGQTHRSLNLLLGHLRHHFPQTKLPRDARTLMNTPVSGAPETALTPIAGGQLWYQGVEKCLLSYFRDCQPTQEGFELKIFVDGLPLHKSSRTQFWPILMQAHNVPHTPVMTVAIFCGESKPLFVQEFLQPFVDEMNRLYVTGLTIKSRSYWVEARAIIADAPARAFIKGVKSHNAYSACMKCTIVGELEGHRMYFRYGEQCAPRNHKNFCDDKYPTHVNNPTPFTSLLGCDIVDDFVSAEDMHLIYKGVEAKLLHLWINGFPGVACYLPRRQQREVSAHLRLLRLPSDYQRKLRDLRYIHLWKASEYRMFLLVAGFVVLKDRLIDAAYQHFMLLMMAVTFMSTTYHRAKWELADSYLHRFVAAYGDLYSPVLMNSNVHNLLHVYNDVCRFDGLKNISAFIFEAFLHDLKKLVHSGRHSLVQAVHRLLELQHVIVAKRQQNKPVDEPSVRTVGVDTITTVRQGFALRKNFRDQWFMTNSGEVVRYETATKTGKDVTVQGYAFFKQVPAFTEPCLSTEANIYSANMVDLNKGELQHYASSTLMCKVAAVETEQEGVLMFVPLTHTYIC</sequence>